<dbReference type="InterPro" id="IPR001597">
    <property type="entry name" value="ArAA_b-elim_lyase/Thr_aldolase"/>
</dbReference>
<evidence type="ECO:0000256" key="1">
    <source>
        <dbReference type="ARBA" id="ARBA00001933"/>
    </source>
</evidence>
<dbReference type="GO" id="GO:0006567">
    <property type="term" value="P:L-threonine catabolic process"/>
    <property type="evidence" value="ECO:0007669"/>
    <property type="project" value="TreeGrafter"/>
</dbReference>
<dbReference type="PANTHER" id="PTHR48097:SF9">
    <property type="entry name" value="L-THREONINE ALDOLASE"/>
    <property type="match status" value="1"/>
</dbReference>
<keyword evidence="4" id="KW-0456">Lyase</keyword>
<dbReference type="NCBIfam" id="NF041359">
    <property type="entry name" value="GntG_guanitoxin"/>
    <property type="match status" value="1"/>
</dbReference>
<proteinExistence type="inferred from homology"/>
<evidence type="ECO:0000256" key="2">
    <source>
        <dbReference type="ARBA" id="ARBA00006966"/>
    </source>
</evidence>
<evidence type="ECO:0000256" key="3">
    <source>
        <dbReference type="ARBA" id="ARBA00022898"/>
    </source>
</evidence>
<dbReference type="PANTHER" id="PTHR48097">
    <property type="entry name" value="L-THREONINE ALDOLASE-RELATED"/>
    <property type="match status" value="1"/>
</dbReference>
<evidence type="ECO:0000313" key="8">
    <source>
        <dbReference type="Proteomes" id="UP000236728"/>
    </source>
</evidence>
<comment type="cofactor">
    <cofactor evidence="1">
        <name>pyridoxal 5'-phosphate</name>
        <dbReference type="ChEBI" id="CHEBI:597326"/>
    </cofactor>
</comment>
<dbReference type="InterPro" id="IPR015421">
    <property type="entry name" value="PyrdxlP-dep_Trfase_major"/>
</dbReference>
<dbReference type="FunFam" id="3.90.1150.10:FF:000041">
    <property type="entry name" value="Low-specificity L-threonine aldolase"/>
    <property type="match status" value="1"/>
</dbReference>
<dbReference type="GO" id="GO:0006545">
    <property type="term" value="P:glycine biosynthetic process"/>
    <property type="evidence" value="ECO:0007669"/>
    <property type="project" value="TreeGrafter"/>
</dbReference>
<keyword evidence="8" id="KW-1185">Reference proteome</keyword>
<dbReference type="GO" id="GO:0008732">
    <property type="term" value="F:L-allo-threonine aldolase activity"/>
    <property type="evidence" value="ECO:0007669"/>
    <property type="project" value="TreeGrafter"/>
</dbReference>
<feature type="domain" description="Aromatic amino acid beta-eliminating lyase/threonine aldolase" evidence="6">
    <location>
        <begin position="6"/>
        <end position="288"/>
    </location>
</feature>
<dbReference type="Gene3D" id="3.90.1150.10">
    <property type="entry name" value="Aspartate Aminotransferase, domain 1"/>
    <property type="match status" value="1"/>
</dbReference>
<dbReference type="InterPro" id="IPR015422">
    <property type="entry name" value="PyrdxlP-dep_Trfase_small"/>
</dbReference>
<dbReference type="Pfam" id="PF01212">
    <property type="entry name" value="Beta_elim_lyase"/>
    <property type="match status" value="1"/>
</dbReference>
<dbReference type="SUPFAM" id="SSF53383">
    <property type="entry name" value="PLP-dependent transferases"/>
    <property type="match status" value="1"/>
</dbReference>
<dbReference type="Gene3D" id="3.40.640.10">
    <property type="entry name" value="Type I PLP-dependent aspartate aminotransferase-like (Major domain)"/>
    <property type="match status" value="1"/>
</dbReference>
<gene>
    <name evidence="7" type="ORF">SAMN05421819_1786</name>
</gene>
<dbReference type="OrthoDB" id="9774495at2"/>
<dbReference type="FunFam" id="3.40.640.10:FF:000030">
    <property type="entry name" value="Low-specificity L-threonine aldolase"/>
    <property type="match status" value="1"/>
</dbReference>
<accession>A0A1H5WYI3</accession>
<dbReference type="EMBL" id="FNVA01000002">
    <property type="protein sequence ID" value="SEG04150.1"/>
    <property type="molecule type" value="Genomic_DNA"/>
</dbReference>
<evidence type="ECO:0000259" key="6">
    <source>
        <dbReference type="Pfam" id="PF01212"/>
    </source>
</evidence>
<comment type="similarity">
    <text evidence="2">Belongs to the threonine aldolase family.</text>
</comment>
<evidence type="ECO:0000313" key="7">
    <source>
        <dbReference type="EMBL" id="SEG04150.1"/>
    </source>
</evidence>
<dbReference type="InterPro" id="IPR015424">
    <property type="entry name" value="PyrdxlP-dep_Trfase"/>
</dbReference>
<dbReference type="PIRSF" id="PIRSF017617">
    <property type="entry name" value="Thr_aldolase"/>
    <property type="match status" value="1"/>
</dbReference>
<protein>
    <submittedName>
        <fullName evidence="7">L-threonine aldolase</fullName>
    </submittedName>
</protein>
<dbReference type="GO" id="GO:0005829">
    <property type="term" value="C:cytosol"/>
    <property type="evidence" value="ECO:0007669"/>
    <property type="project" value="TreeGrafter"/>
</dbReference>
<dbReference type="RefSeq" id="WP_103932667.1">
    <property type="nucleotide sequence ID" value="NZ_FNVA01000002.1"/>
</dbReference>
<sequence>MSTVIDLRSDTVTKPTAAMRQAMAEAEVGDDVYGEDPTINKLEQRAAEVFGREAAIFVPTGSMGNQIAIKLHTHHGQEVICESRAHILDWEMATMTSFSGVMPRTVPGDRGVLRWADIERAIAPKIYYRAQTGLIEMENTHNMAGGTCTPLPVLEEIWAGAKSVGLPTHLDGARVFNAATHLGVSVAELTRGFDSVMFCLSKGLGAPVGSMLVGSREFIDRARAMRKVMGGAMRQAGVLAAAGLIALEEGPGLLAADHANARMLAETVAACEDAEIDLSAVQTNIVIFTLKAKGTAPAVVAALKAEGIIASAINPDAVRLVTHRDVSRGDCEQAAEVLTRLLHGAGVAA</sequence>
<evidence type="ECO:0000256" key="5">
    <source>
        <dbReference type="PIRSR" id="PIRSR017617-1"/>
    </source>
</evidence>
<organism evidence="7 8">
    <name type="scientific">Bryocella elongata</name>
    <dbReference type="NCBI Taxonomy" id="863522"/>
    <lineage>
        <taxon>Bacteria</taxon>
        <taxon>Pseudomonadati</taxon>
        <taxon>Acidobacteriota</taxon>
        <taxon>Terriglobia</taxon>
        <taxon>Terriglobales</taxon>
        <taxon>Acidobacteriaceae</taxon>
        <taxon>Bryocella</taxon>
    </lineage>
</organism>
<name>A0A1H5WYI3_9BACT</name>
<evidence type="ECO:0000256" key="4">
    <source>
        <dbReference type="ARBA" id="ARBA00023239"/>
    </source>
</evidence>
<reference evidence="7 8" key="1">
    <citation type="submission" date="2016-10" db="EMBL/GenBank/DDBJ databases">
        <authorList>
            <person name="de Groot N.N."/>
        </authorList>
    </citation>
    <scope>NUCLEOTIDE SEQUENCE [LARGE SCALE GENOMIC DNA]</scope>
    <source>
        <strain evidence="7 8">DSM 22489</strain>
    </source>
</reference>
<dbReference type="Proteomes" id="UP000236728">
    <property type="component" value="Unassembled WGS sequence"/>
</dbReference>
<dbReference type="InterPro" id="IPR023603">
    <property type="entry name" value="Low_specificity_L-TA-like"/>
</dbReference>
<feature type="modified residue" description="N6-(pyridoxal phosphate)lysine" evidence="5">
    <location>
        <position position="202"/>
    </location>
</feature>
<keyword evidence="3" id="KW-0663">Pyridoxal phosphate</keyword>
<dbReference type="AlphaFoldDB" id="A0A1H5WYI3"/>
<dbReference type="CDD" id="cd06502">
    <property type="entry name" value="TA_like"/>
    <property type="match status" value="1"/>
</dbReference>